<dbReference type="AlphaFoldDB" id="A0A8J2L9A5"/>
<dbReference type="OrthoDB" id="331263at2759"/>
<dbReference type="GO" id="GO:0042765">
    <property type="term" value="C:GPI-anchor transamidase complex"/>
    <property type="evidence" value="ECO:0007669"/>
    <property type="project" value="InterPro"/>
</dbReference>
<evidence type="ECO:0000313" key="3">
    <source>
        <dbReference type="EMBL" id="CAG7818254.1"/>
    </source>
</evidence>
<reference evidence="3" key="1">
    <citation type="submission" date="2021-06" db="EMBL/GenBank/DDBJ databases">
        <authorList>
            <person name="Hodson N. C."/>
            <person name="Mongue J. A."/>
            <person name="Jaron S. K."/>
        </authorList>
    </citation>
    <scope>NUCLEOTIDE SEQUENCE</scope>
</reference>
<dbReference type="EMBL" id="CAJVCH010416092">
    <property type="protein sequence ID" value="CAG7818254.1"/>
    <property type="molecule type" value="Genomic_DNA"/>
</dbReference>
<evidence type="ECO:0000313" key="4">
    <source>
        <dbReference type="Proteomes" id="UP000708208"/>
    </source>
</evidence>
<sequence>MQKIISVPIIVTVLASITPLLVTGDSFDETLYLKRLPTGQAYAHLEFVIKDGSLSNHTRLFPRILAEILDAHKIQEMHFSLTQGYWRTESWGNPHVASPTGAHLSAWFSALSQKDADRNWNGFTSRFSGLTCASLNFLDVKTSIEPRYAYRPVGVIKIPRGSQEKAFVRAGNLPRENVCTENLTPWSKLLPCGLSRGLASLLRSKQVFNTHYHSEAIEFIQTGEEVRAKLSITLVLDLPKSLKPTDNFPKRVLGSLAIFPCYPASSSSVKVWDGAKWKSYDGAVNGMRVEDVPPVNDNVQLVFSPVKYMGGYGQEYGSMIVEMTNHLSEKSLSVLYVEVLPWFIRPYLHTMEFDVKPPSEKLKNRPGTFLHYTPGMDRAVLHKLEMQFIIPPKSTITVSFMVEKGHLKWNEYPPDANHGFYLEAAHFEVNVTDSKPEEEKPLYYYSRILLVNLSTPDFSMPYNVICLTCTVVALAFGPIHNITTKQLKLSVYTSKGDKLKQLWRKFLQKFRKQKSEDVAIASQEVSEITEEKVVPSKNDSKDEGKKNK</sequence>
<dbReference type="Proteomes" id="UP000708208">
    <property type="component" value="Unassembled WGS sequence"/>
</dbReference>
<keyword evidence="4" id="KW-1185">Reference proteome</keyword>
<name>A0A8J2L9A5_9HEXA</name>
<evidence type="ECO:0000256" key="1">
    <source>
        <dbReference type="SAM" id="MobiDB-lite"/>
    </source>
</evidence>
<feature type="compositionally biased region" description="Basic and acidic residues" evidence="1">
    <location>
        <begin position="529"/>
        <end position="548"/>
    </location>
</feature>
<comment type="caution">
    <text evidence="3">The sequence shown here is derived from an EMBL/GenBank/DDBJ whole genome shotgun (WGS) entry which is preliminary data.</text>
</comment>
<dbReference type="InterPro" id="IPR007245">
    <property type="entry name" value="PIG-T"/>
</dbReference>
<keyword evidence="2" id="KW-0732">Signal</keyword>
<dbReference type="Pfam" id="PF04113">
    <property type="entry name" value="Gpi16"/>
    <property type="match status" value="2"/>
</dbReference>
<feature type="region of interest" description="Disordered" evidence="1">
    <location>
        <begin position="523"/>
        <end position="548"/>
    </location>
</feature>
<dbReference type="GO" id="GO:0016255">
    <property type="term" value="P:attachment of GPI anchor to protein"/>
    <property type="evidence" value="ECO:0007669"/>
    <property type="project" value="InterPro"/>
</dbReference>
<proteinExistence type="predicted"/>
<gene>
    <name evidence="3" type="ORF">AFUS01_LOCUS28768</name>
</gene>
<dbReference type="PANTHER" id="PTHR12959">
    <property type="entry name" value="GPI TRANSAMIDASE COMPONENT PIG-T-RELATED"/>
    <property type="match status" value="1"/>
</dbReference>
<organism evidence="3 4">
    <name type="scientific">Allacma fusca</name>
    <dbReference type="NCBI Taxonomy" id="39272"/>
    <lineage>
        <taxon>Eukaryota</taxon>
        <taxon>Metazoa</taxon>
        <taxon>Ecdysozoa</taxon>
        <taxon>Arthropoda</taxon>
        <taxon>Hexapoda</taxon>
        <taxon>Collembola</taxon>
        <taxon>Symphypleona</taxon>
        <taxon>Sminthuridae</taxon>
        <taxon>Allacma</taxon>
    </lineage>
</organism>
<protein>
    <recommendedName>
        <fullName evidence="5">GPI transamidase component PIG-T</fullName>
    </recommendedName>
</protein>
<feature type="chain" id="PRO_5035301282" description="GPI transamidase component PIG-T" evidence="2">
    <location>
        <begin position="25"/>
        <end position="548"/>
    </location>
</feature>
<evidence type="ECO:0008006" key="5">
    <source>
        <dbReference type="Google" id="ProtNLM"/>
    </source>
</evidence>
<accession>A0A8J2L9A5</accession>
<dbReference type="PANTHER" id="PTHR12959:SF11">
    <property type="entry name" value="GPI TRANSAMIDASE COMPONENT PIG-T"/>
    <property type="match status" value="1"/>
</dbReference>
<evidence type="ECO:0000256" key="2">
    <source>
        <dbReference type="SAM" id="SignalP"/>
    </source>
</evidence>
<feature type="signal peptide" evidence="2">
    <location>
        <begin position="1"/>
        <end position="24"/>
    </location>
</feature>